<proteinExistence type="predicted"/>
<gene>
    <name evidence="1" type="ORF">GCM10023217_04150</name>
</gene>
<dbReference type="SUPFAM" id="SSF51905">
    <property type="entry name" value="FAD/NAD(P)-binding domain"/>
    <property type="match status" value="1"/>
</dbReference>
<dbReference type="Pfam" id="PF05834">
    <property type="entry name" value="Lycopene_cycl"/>
    <property type="match status" value="1"/>
</dbReference>
<comment type="caution">
    <text evidence="1">The sequence shown here is derived from an EMBL/GenBank/DDBJ whole genome shotgun (WGS) entry which is preliminary data.</text>
</comment>
<accession>A0ABP8YX33</accession>
<dbReference type="InterPro" id="IPR036188">
    <property type="entry name" value="FAD/NAD-bd_sf"/>
</dbReference>
<dbReference type="RefSeq" id="WP_345312243.1">
    <property type="nucleotide sequence ID" value="NZ_BAABIE010000002.1"/>
</dbReference>
<dbReference type="PANTHER" id="PTHR39757:SF5">
    <property type="entry name" value="OS02G0190600 PROTEIN"/>
    <property type="match status" value="1"/>
</dbReference>
<evidence type="ECO:0000313" key="1">
    <source>
        <dbReference type="EMBL" id="GAA4739510.1"/>
    </source>
</evidence>
<dbReference type="Gene3D" id="3.50.50.60">
    <property type="entry name" value="FAD/NAD(P)-binding domain"/>
    <property type="match status" value="1"/>
</dbReference>
<name>A0ABP8YX33_9ACTN</name>
<dbReference type="EMBL" id="BAABIE010000002">
    <property type="protein sequence ID" value="GAA4739510.1"/>
    <property type="molecule type" value="Genomic_DNA"/>
</dbReference>
<sequence>MTDLLIVGAGPAGRALAHRAARHGVQVTLVDPAPEARWAMTIGAFVDDLPDWLDPTVVAAAADETVVYTPRRRSLPRAYAVLDAAALQDALTLDAVHVVPAAAARVTADRVHTVDGRQFTARVVVDARGAAEVSTTIPRQRAVGTFVAAADTAPEMVLMDWRATPVHRPSFSYRVRVDAHRDLVEETSLAADPTEIGRAELAQRNAARLPGARVGPAEWGGDEWVDFPMYATAAPWRQTPVRFGAAGGLMHPATGYSVAESLRWADVLAADLAAGGVGAALWPRSARWVYRLRLRGLAVLLGFDGPQLTAFFDAFFALPIRTQRAYLSGRTDLTGVLAAMLAVFVRVPWRLRVAVALGFLRPGFLRPGRRVPAPGPRRSPCPRRGP</sequence>
<keyword evidence="2" id="KW-1185">Reference proteome</keyword>
<evidence type="ECO:0008006" key="3">
    <source>
        <dbReference type="Google" id="ProtNLM"/>
    </source>
</evidence>
<dbReference type="Proteomes" id="UP001500822">
    <property type="component" value="Unassembled WGS sequence"/>
</dbReference>
<dbReference type="PRINTS" id="PR00469">
    <property type="entry name" value="PNDRDTASEII"/>
</dbReference>
<protein>
    <recommendedName>
        <fullName evidence="3">Lycopene beta-cyclase</fullName>
    </recommendedName>
</protein>
<reference evidence="2" key="1">
    <citation type="journal article" date="2019" name="Int. J. Syst. Evol. Microbiol.">
        <title>The Global Catalogue of Microorganisms (GCM) 10K type strain sequencing project: providing services to taxonomists for standard genome sequencing and annotation.</title>
        <authorList>
            <consortium name="The Broad Institute Genomics Platform"/>
            <consortium name="The Broad Institute Genome Sequencing Center for Infectious Disease"/>
            <person name="Wu L."/>
            <person name="Ma J."/>
        </authorList>
    </citation>
    <scope>NUCLEOTIDE SEQUENCE [LARGE SCALE GENOMIC DNA]</scope>
    <source>
        <strain evidence="2">JCM 18077</strain>
    </source>
</reference>
<organism evidence="1 2">
    <name type="scientific">Gordonia alkaliphila</name>
    <dbReference type="NCBI Taxonomy" id="1053547"/>
    <lineage>
        <taxon>Bacteria</taxon>
        <taxon>Bacillati</taxon>
        <taxon>Actinomycetota</taxon>
        <taxon>Actinomycetes</taxon>
        <taxon>Mycobacteriales</taxon>
        <taxon>Gordoniaceae</taxon>
        <taxon>Gordonia</taxon>
    </lineage>
</organism>
<dbReference type="PANTHER" id="PTHR39757">
    <property type="match status" value="1"/>
</dbReference>
<evidence type="ECO:0000313" key="2">
    <source>
        <dbReference type="Proteomes" id="UP001500822"/>
    </source>
</evidence>